<dbReference type="Gene3D" id="3.40.50.1820">
    <property type="entry name" value="alpha/beta hydrolase"/>
    <property type="match status" value="1"/>
</dbReference>
<dbReference type="Pfam" id="PF02129">
    <property type="entry name" value="Peptidase_S15"/>
    <property type="match status" value="1"/>
</dbReference>
<dbReference type="GO" id="GO:0008239">
    <property type="term" value="F:dipeptidyl-peptidase activity"/>
    <property type="evidence" value="ECO:0007669"/>
    <property type="project" value="InterPro"/>
</dbReference>
<dbReference type="Pfam" id="PF08530">
    <property type="entry name" value="PepX_C"/>
    <property type="match status" value="1"/>
</dbReference>
<accession>A0A1I0ZU05</accession>
<dbReference type="Gene3D" id="1.10.3020.10">
    <property type="entry name" value="alpha-amino acid ester hydrolase ( Helical cap domain)"/>
    <property type="match status" value="1"/>
</dbReference>
<gene>
    <name evidence="3" type="ORF">SAMN04488072_11383</name>
</gene>
<evidence type="ECO:0000259" key="2">
    <source>
        <dbReference type="SMART" id="SM00939"/>
    </source>
</evidence>
<dbReference type="InterPro" id="IPR000383">
    <property type="entry name" value="Xaa-Pro-like_dom"/>
</dbReference>
<feature type="domain" description="Xaa-Pro dipeptidyl-peptidase C-terminal" evidence="2">
    <location>
        <begin position="316"/>
        <end position="573"/>
    </location>
</feature>
<evidence type="ECO:0000256" key="1">
    <source>
        <dbReference type="ARBA" id="ARBA00022801"/>
    </source>
</evidence>
<dbReference type="Gene3D" id="2.60.120.260">
    <property type="entry name" value="Galactose-binding domain-like"/>
    <property type="match status" value="1"/>
</dbReference>
<dbReference type="InterPro" id="IPR005674">
    <property type="entry name" value="CocE/Ser_esterase"/>
</dbReference>
<dbReference type="PANTHER" id="PTHR43056:SF10">
    <property type="entry name" value="COCE_NOND FAMILY, PUTATIVE (AFU_ORTHOLOGUE AFUA_7G00600)-RELATED"/>
    <property type="match status" value="1"/>
</dbReference>
<dbReference type="Proteomes" id="UP000198642">
    <property type="component" value="Unassembled WGS sequence"/>
</dbReference>
<dbReference type="EMBL" id="FOJW01000013">
    <property type="protein sequence ID" value="SFB29165.1"/>
    <property type="molecule type" value="Genomic_DNA"/>
</dbReference>
<protein>
    <recommendedName>
        <fullName evidence="2">Xaa-Pro dipeptidyl-peptidase C-terminal domain-containing protein</fullName>
    </recommendedName>
</protein>
<dbReference type="NCBIfam" id="TIGR00976">
    <property type="entry name" value="CocE_NonD"/>
    <property type="match status" value="1"/>
</dbReference>
<dbReference type="InterPro" id="IPR008979">
    <property type="entry name" value="Galactose-bd-like_sf"/>
</dbReference>
<dbReference type="SUPFAM" id="SSF53474">
    <property type="entry name" value="alpha/beta-Hydrolases"/>
    <property type="match status" value="1"/>
</dbReference>
<dbReference type="STRING" id="237679.SAMN04488072_11383"/>
<dbReference type="InterPro" id="IPR013736">
    <property type="entry name" value="Xaa-Pro_dipept_C"/>
</dbReference>
<dbReference type="SMART" id="SM00939">
    <property type="entry name" value="PepX_C"/>
    <property type="match status" value="1"/>
</dbReference>
<reference evidence="3 4" key="1">
    <citation type="submission" date="2016-10" db="EMBL/GenBank/DDBJ databases">
        <authorList>
            <person name="de Groot N.N."/>
        </authorList>
    </citation>
    <scope>NUCLEOTIDE SEQUENCE [LARGE SCALE GENOMIC DNA]</scope>
    <source>
        <strain evidence="3 4">CGMCC 1.3702</strain>
    </source>
</reference>
<keyword evidence="4" id="KW-1185">Reference proteome</keyword>
<dbReference type="InterPro" id="IPR029058">
    <property type="entry name" value="AB_hydrolase_fold"/>
</dbReference>
<evidence type="ECO:0000313" key="4">
    <source>
        <dbReference type="Proteomes" id="UP000198642"/>
    </source>
</evidence>
<dbReference type="AlphaFoldDB" id="A0A1I0ZU05"/>
<evidence type="ECO:0000313" key="3">
    <source>
        <dbReference type="EMBL" id="SFB29165.1"/>
    </source>
</evidence>
<organism evidence="3 4">
    <name type="scientific">Lentibacillus halodurans</name>
    <dbReference type="NCBI Taxonomy" id="237679"/>
    <lineage>
        <taxon>Bacteria</taxon>
        <taxon>Bacillati</taxon>
        <taxon>Bacillota</taxon>
        <taxon>Bacilli</taxon>
        <taxon>Bacillales</taxon>
        <taxon>Bacillaceae</taxon>
        <taxon>Lentibacillus</taxon>
    </lineage>
</organism>
<dbReference type="SUPFAM" id="SSF49785">
    <property type="entry name" value="Galactose-binding domain-like"/>
    <property type="match status" value="1"/>
</dbReference>
<dbReference type="InterPro" id="IPR050585">
    <property type="entry name" value="Xaa-Pro_dipeptidyl-ppase/CocE"/>
</dbReference>
<keyword evidence="1" id="KW-0378">Hydrolase</keyword>
<name>A0A1I0ZU05_9BACI</name>
<sequence>MFFAYGSTRKIERLNKLVFNIRDNVNRRVKTDYPRSIKKWEHVWIPMSDGAKLAATIWIPDDAHDNPVPALLEYLPYRKNDFTAIRDSARHPYFAGHGYASIRVDIRGTGDSDGVLLDEYLKQEQDDCLEVLDWIEEQPWSTGSVGMFGKSWGGFNSLQVAARQHPALKTIITLCSTDDRYADDVHYRGGNVMGQDMLWWASTMFAYNARPQDPSVVGKSWKENWLDRLNTSPFVESWLRHQRRDEYWKHGSVCEDYSKVNIPVFAVSGWQDGYTDAVLRMLENLPHAKGLIGPWAHEFPEVAIPEPAIGFLQECLRWWDQWLKGIDTGIKDEPQLISWIQNSELPEVTYDERPGKWVVDHTWPSSNVTSQSFWFSKGKLARHVTDEEKMIIPGKQEHGYYAGVFCPFGQPGDLPADQRLENGKSVVFTSEPFDETIELLGRPVFHANVSVDQENAILAVRLCDKAPTGESTLISWGMLNLTHRDSHEHPEPLMPGRIYTVEIGLDVLGQQVPAGHRLEVSVAPTYWPQAWPSPKPVTLSIYSGAGTHIDLPIRTPRQEDASWQQHFERPEISEVMEKEILREEERTRNLIHDQVNDIWILEDYSDEGERRLLDNGLEYGSINKNTYTIKGNDPLSAYVTSEWDLKVGRGKWQTRLKAYSKMSSDETTFHLTNTMIAFENNKEVFNKTWKKEIPRDHV</sequence>
<dbReference type="PANTHER" id="PTHR43056">
    <property type="entry name" value="PEPTIDASE S9 PROLYL OLIGOPEPTIDASE"/>
    <property type="match status" value="1"/>
</dbReference>
<proteinExistence type="predicted"/>